<evidence type="ECO:0000313" key="3">
    <source>
        <dbReference type="Proteomes" id="UP000606721"/>
    </source>
</evidence>
<dbReference type="EMBL" id="JACJQT010000089">
    <property type="protein sequence ID" value="MBD2281081.1"/>
    <property type="molecule type" value="Genomic_DNA"/>
</dbReference>
<evidence type="ECO:0000313" key="2">
    <source>
        <dbReference type="EMBL" id="MBD2281081.1"/>
    </source>
</evidence>
<evidence type="ECO:0000256" key="1">
    <source>
        <dbReference type="SAM" id="Phobius"/>
    </source>
</evidence>
<reference evidence="2 3" key="1">
    <citation type="journal article" date="2020" name="ISME J.">
        <title>Comparative genomics reveals insights into cyanobacterial evolution and habitat adaptation.</title>
        <authorList>
            <person name="Chen M.Y."/>
            <person name="Teng W.K."/>
            <person name="Zhao L."/>
            <person name="Hu C.X."/>
            <person name="Zhou Y.K."/>
            <person name="Han B.P."/>
            <person name="Song L.R."/>
            <person name="Shu W.S."/>
        </authorList>
    </citation>
    <scope>NUCLEOTIDE SEQUENCE [LARGE SCALE GENOMIC DNA]</scope>
    <source>
        <strain evidence="2 3">FACHB-1040</strain>
    </source>
</reference>
<feature type="transmembrane region" description="Helical" evidence="1">
    <location>
        <begin position="223"/>
        <end position="246"/>
    </location>
</feature>
<sequence length="251" mass="27537">MREPSKNSNSKPLFTQETPTEVEQMGLTWLVAAAIVTAIMWQIPIGNYILYPFSILATWFHEMGHGLMALMLGGQFQKLEIFGNGSGVAHYTLSNTWGYLGIGLVAAAGPMGPPIAGASLILASGSWKTTSLSLKILGGFLLLSTLIWVRSWFGFVAIPFLGLMILGVALKTPLWVQGFAIQFLGVQACVSTYHQLDYLFSYTAGPLGLSDTGQMQRYLFLPYWFWGLLMAIASLIILVQSLRVVYSTNQQ</sequence>
<dbReference type="Pfam" id="PF13398">
    <property type="entry name" value="Peptidase_M50B"/>
    <property type="match status" value="1"/>
</dbReference>
<keyword evidence="1" id="KW-1133">Transmembrane helix</keyword>
<dbReference type="Proteomes" id="UP000606721">
    <property type="component" value="Unassembled WGS sequence"/>
</dbReference>
<feature type="transmembrane region" description="Helical" evidence="1">
    <location>
        <begin position="96"/>
        <end position="124"/>
    </location>
</feature>
<dbReference type="RefSeq" id="WP_190384369.1">
    <property type="nucleotide sequence ID" value="NZ_JACJQT010000089.1"/>
</dbReference>
<feature type="transmembrane region" description="Helical" evidence="1">
    <location>
        <begin position="26"/>
        <end position="43"/>
    </location>
</feature>
<accession>A0ABR8C334</accession>
<keyword evidence="1" id="KW-0472">Membrane</keyword>
<name>A0ABR8C334_APHFL</name>
<keyword evidence="3" id="KW-1185">Reference proteome</keyword>
<gene>
    <name evidence="2" type="ORF">H6F99_23250</name>
</gene>
<comment type="caution">
    <text evidence="2">The sequence shown here is derived from an EMBL/GenBank/DDBJ whole genome shotgun (WGS) entry which is preliminary data.</text>
</comment>
<proteinExistence type="predicted"/>
<dbReference type="InterPro" id="IPR049500">
    <property type="entry name" value="Peptidase_M50B-like"/>
</dbReference>
<protein>
    <submittedName>
        <fullName evidence="2">M50 family metallopeptidase</fullName>
    </submittedName>
</protein>
<dbReference type="PANTHER" id="PTHR33979:SF2">
    <property type="entry name" value="PEPTIDASE M50B-LIKE-DOMAIN-CONTAINING PROTEIN"/>
    <property type="match status" value="1"/>
</dbReference>
<keyword evidence="1" id="KW-0812">Transmembrane</keyword>
<feature type="transmembrane region" description="Helical" evidence="1">
    <location>
        <begin position="136"/>
        <end position="169"/>
    </location>
</feature>
<organism evidence="2 3">
    <name type="scientific">Aphanizomenon flos-aquae FACHB-1040</name>
    <dbReference type="NCBI Taxonomy" id="2692887"/>
    <lineage>
        <taxon>Bacteria</taxon>
        <taxon>Bacillati</taxon>
        <taxon>Cyanobacteriota</taxon>
        <taxon>Cyanophyceae</taxon>
        <taxon>Nostocales</taxon>
        <taxon>Aphanizomenonaceae</taxon>
        <taxon>Aphanizomenon</taxon>
    </lineage>
</organism>
<dbReference type="PANTHER" id="PTHR33979">
    <property type="entry name" value="OS02G0221600 PROTEIN"/>
    <property type="match status" value="1"/>
</dbReference>